<dbReference type="Proteomes" id="UP000031829">
    <property type="component" value="Chromosome"/>
</dbReference>
<dbReference type="GO" id="GO:0051213">
    <property type="term" value="F:dioxygenase activity"/>
    <property type="evidence" value="ECO:0007669"/>
    <property type="project" value="UniProtKB-KW"/>
</dbReference>
<dbReference type="SUPFAM" id="SSF54593">
    <property type="entry name" value="Glyoxalase/Bleomycin resistance protein/Dihydroxybiphenyl dioxygenase"/>
    <property type="match status" value="1"/>
</dbReference>
<dbReference type="Gene3D" id="3.10.180.10">
    <property type="entry name" value="2,3-Dihydroxybiphenyl 1,2-Dioxygenase, domain 1"/>
    <property type="match status" value="1"/>
</dbReference>
<dbReference type="InterPro" id="IPR004360">
    <property type="entry name" value="Glyas_Fos-R_dOase_dom"/>
</dbReference>
<evidence type="ECO:0000256" key="1">
    <source>
        <dbReference type="ARBA" id="ARBA00022723"/>
    </source>
</evidence>
<dbReference type="HOGENOM" id="CLU_046006_7_1_9"/>
<dbReference type="InterPro" id="IPR037523">
    <property type="entry name" value="VOC_core"/>
</dbReference>
<reference evidence="2 3" key="1">
    <citation type="journal article" date="2015" name="Genome Announc.">
        <title>Complete genome sequences for 35 biothreat assay-relevant bacillus species.</title>
        <authorList>
            <person name="Johnson S.L."/>
            <person name="Daligault H.E."/>
            <person name="Davenport K.W."/>
            <person name="Jaissle J."/>
            <person name="Frey K.G."/>
            <person name="Ladner J.T."/>
            <person name="Broomall S.M."/>
            <person name="Bishop-Lilly K.A."/>
            <person name="Bruce D.C."/>
            <person name="Gibbons H.S."/>
            <person name="Coyne S.R."/>
            <person name="Lo C.C."/>
            <person name="Meincke L."/>
            <person name="Munk A.C."/>
            <person name="Koroleva G.I."/>
            <person name="Rosenzweig C.N."/>
            <person name="Palacios G.F."/>
            <person name="Redden C.L."/>
            <person name="Minogue T.D."/>
            <person name="Chain P.S."/>
        </authorList>
    </citation>
    <scope>NUCLEOTIDE SEQUENCE [LARGE SCALE GENOMIC DNA]</scope>
    <source>
        <strain evidence="3">ATCC 14581 / DSM 32 / JCM 2506 / NBRC 15308 / NCIMB 9376 / NCTC 10342 / NRRL B-14308 / VKM B-512</strain>
    </source>
</reference>
<dbReference type="PROSITE" id="PS51819">
    <property type="entry name" value="VOC"/>
    <property type="match status" value="1"/>
</dbReference>
<evidence type="ECO:0000313" key="2">
    <source>
        <dbReference type="EMBL" id="AJI23733.1"/>
    </source>
</evidence>
<dbReference type="PANTHER" id="PTHR43048">
    <property type="entry name" value="METHYLMALONYL-COA EPIMERASE"/>
    <property type="match status" value="1"/>
</dbReference>
<sequence>MVAITHVGLAVPDVEEAVQWYGKVLGFKLISGPYTFNAEEEKAENMTQDLLGSHIKKMKNAHMTADNQVGIELFEFNKPQRPLVLKDSDEQYQSYFHMCLIAEDVEKLADKIEQSGGKKRSQVWNTRPGKPYYLVYCEDPFGNIIELYSHSTELMYGNREG</sequence>
<dbReference type="GO" id="GO:0046491">
    <property type="term" value="P:L-methylmalonyl-CoA metabolic process"/>
    <property type="evidence" value="ECO:0007669"/>
    <property type="project" value="TreeGrafter"/>
</dbReference>
<dbReference type="GeneID" id="93640547"/>
<dbReference type="EMBL" id="CP009920">
    <property type="protein sequence ID" value="AJI23733.1"/>
    <property type="molecule type" value="Genomic_DNA"/>
</dbReference>
<dbReference type="InterPro" id="IPR029068">
    <property type="entry name" value="Glyas_Bleomycin-R_OHBP_Dase"/>
</dbReference>
<keyword evidence="2" id="KW-0223">Dioxygenase</keyword>
<evidence type="ECO:0000313" key="3">
    <source>
        <dbReference type="Proteomes" id="UP000031829"/>
    </source>
</evidence>
<dbReference type="KEGG" id="bmeg:BG04_2477"/>
<dbReference type="Pfam" id="PF00903">
    <property type="entry name" value="Glyoxalase"/>
    <property type="match status" value="1"/>
</dbReference>
<name>A0A0B6ASQ4_PRIM2</name>
<dbReference type="AlphaFoldDB" id="A0A0B6ASQ4"/>
<dbReference type="RefSeq" id="WP_034654882.1">
    <property type="nucleotide sequence ID" value="NZ_BCVB01000019.1"/>
</dbReference>
<dbReference type="InterPro" id="IPR051785">
    <property type="entry name" value="MMCE/EMCE_epimerase"/>
</dbReference>
<gene>
    <name evidence="2" type="ORF">BG04_2477</name>
</gene>
<dbReference type="GO" id="GO:0046872">
    <property type="term" value="F:metal ion binding"/>
    <property type="evidence" value="ECO:0007669"/>
    <property type="project" value="UniProtKB-KW"/>
</dbReference>
<dbReference type="PANTHER" id="PTHR43048:SF6">
    <property type="entry name" value="BLR8189 PROTEIN"/>
    <property type="match status" value="1"/>
</dbReference>
<keyword evidence="2" id="KW-0560">Oxidoreductase</keyword>
<keyword evidence="1" id="KW-0479">Metal-binding</keyword>
<organism evidence="2 3">
    <name type="scientific">Priestia megaterium (strain ATCC 14581 / DSM 32 / CCUG 1817 / JCM 2506 / NBRC 15308 / NCIMB 9376 / NCTC 10342 / NRRL B-14308 / VKM B-512 / Ford 19)</name>
    <name type="common">Bacillus megaterium</name>
    <dbReference type="NCBI Taxonomy" id="1348623"/>
    <lineage>
        <taxon>Bacteria</taxon>
        <taxon>Bacillati</taxon>
        <taxon>Bacillota</taxon>
        <taxon>Bacilli</taxon>
        <taxon>Bacillales</taxon>
        <taxon>Bacillaceae</taxon>
        <taxon>Priestia</taxon>
    </lineage>
</organism>
<dbReference type="GO" id="GO:0004493">
    <property type="term" value="F:methylmalonyl-CoA epimerase activity"/>
    <property type="evidence" value="ECO:0007669"/>
    <property type="project" value="TreeGrafter"/>
</dbReference>
<protein>
    <submittedName>
        <fullName evidence="2">Glyoxalase/Bleomycin resistance /Dioxygenase superfamily protein</fullName>
    </submittedName>
</protein>
<proteinExistence type="predicted"/>
<accession>A0A0B6ASQ4</accession>